<keyword evidence="4 13" id="KW-0963">Cytoplasm</keyword>
<evidence type="ECO:0000259" key="15">
    <source>
        <dbReference type="Pfam" id="PF08752"/>
    </source>
</evidence>
<comment type="caution">
    <text evidence="17">The sequence shown here is derived from an EMBL/GenBank/DDBJ whole genome shotgun (WGS) entry which is preliminary data.</text>
</comment>
<dbReference type="GO" id="GO:0006891">
    <property type="term" value="P:intra-Golgi vesicle-mediated transport"/>
    <property type="evidence" value="ECO:0007669"/>
    <property type="project" value="TreeGrafter"/>
</dbReference>
<dbReference type="FunFam" id="3.30.310.10:FF:000008">
    <property type="entry name" value="Coatomer subunit gamma"/>
    <property type="match status" value="1"/>
</dbReference>
<evidence type="ECO:0000313" key="17">
    <source>
        <dbReference type="EMBL" id="EMR10691.1"/>
    </source>
</evidence>
<feature type="domain" description="Coatomer subunit gamma C-terminal" evidence="16">
    <location>
        <begin position="799"/>
        <end position="909"/>
    </location>
</feature>
<evidence type="ECO:0000256" key="13">
    <source>
        <dbReference type="PIRNR" id="PIRNR037093"/>
    </source>
</evidence>
<dbReference type="GO" id="GO:0006890">
    <property type="term" value="P:retrograde vesicle-mediated transport, Golgi to endoplasmic reticulum"/>
    <property type="evidence" value="ECO:0007669"/>
    <property type="project" value="EnsemblFungi"/>
</dbReference>
<dbReference type="SUPFAM" id="SSF49348">
    <property type="entry name" value="Clathrin adaptor appendage domain"/>
    <property type="match status" value="1"/>
</dbReference>
<dbReference type="GO" id="GO:0005793">
    <property type="term" value="C:endoplasmic reticulum-Golgi intermediate compartment"/>
    <property type="evidence" value="ECO:0007669"/>
    <property type="project" value="TreeGrafter"/>
</dbReference>
<gene>
    <name evidence="17" type="ORF">PNEG_00842</name>
</gene>
<dbReference type="InterPro" id="IPR002553">
    <property type="entry name" value="Clathrin/coatomer_adapt-like_N"/>
</dbReference>
<evidence type="ECO:0000256" key="1">
    <source>
        <dbReference type="ARBA" id="ARBA00004255"/>
    </source>
</evidence>
<reference evidence="18" key="1">
    <citation type="journal article" date="2016" name="Nat. Commun.">
        <title>Genome analysis of three Pneumocystis species reveals adaptation mechanisms to life exclusively in mammalian hosts.</title>
        <authorList>
            <person name="Ma L."/>
            <person name="Chen Z."/>
            <person name="Huang D.W."/>
            <person name="Kutty G."/>
            <person name="Ishihara M."/>
            <person name="Wang H."/>
            <person name="Abouelleil A."/>
            <person name="Bishop L."/>
            <person name="Davey E."/>
            <person name="Deng R."/>
            <person name="Deng X."/>
            <person name="Fan L."/>
            <person name="Fantoni G."/>
            <person name="Fitzgerald M."/>
            <person name="Gogineni E."/>
            <person name="Goldberg J.M."/>
            <person name="Handley G."/>
            <person name="Hu X."/>
            <person name="Huber C."/>
            <person name="Jiao X."/>
            <person name="Jones K."/>
            <person name="Levin J.Z."/>
            <person name="Liu Y."/>
            <person name="Macdonald P."/>
            <person name="Melnikov A."/>
            <person name="Raley C."/>
            <person name="Sassi M."/>
            <person name="Sherman B.T."/>
            <person name="Song X."/>
            <person name="Sykes S."/>
            <person name="Tran B."/>
            <person name="Walsh L."/>
            <person name="Xia Y."/>
            <person name="Yang J."/>
            <person name="Young S."/>
            <person name="Zeng Q."/>
            <person name="Zheng X."/>
            <person name="Stephens R."/>
            <person name="Nusbaum C."/>
            <person name="Birren B.W."/>
            <person name="Azadi P."/>
            <person name="Lempicki R.A."/>
            <person name="Cuomo C.A."/>
            <person name="Kovacs J.A."/>
        </authorList>
    </citation>
    <scope>NUCLEOTIDE SEQUENCE [LARGE SCALE GENOMIC DNA]</scope>
    <source>
        <strain evidence="18">B123</strain>
    </source>
</reference>
<evidence type="ECO:0000259" key="14">
    <source>
        <dbReference type="Pfam" id="PF01602"/>
    </source>
</evidence>
<keyword evidence="5" id="KW-0597">Phosphoprotein</keyword>
<dbReference type="GO" id="GO:0000139">
    <property type="term" value="C:Golgi membrane"/>
    <property type="evidence" value="ECO:0007669"/>
    <property type="project" value="UniProtKB-SubCell"/>
</dbReference>
<feature type="domain" description="Clathrin/coatomer adaptor adaptin-like N-terminal" evidence="14">
    <location>
        <begin position="20"/>
        <end position="565"/>
    </location>
</feature>
<evidence type="ECO:0000256" key="8">
    <source>
        <dbReference type="ARBA" id="ARBA00022927"/>
    </source>
</evidence>
<dbReference type="InterPro" id="IPR013041">
    <property type="entry name" value="Clathrin_app_Ig-like_sf"/>
</dbReference>
<comment type="subunit">
    <text evidence="13">Oligomeric complex.</text>
</comment>
<evidence type="ECO:0000256" key="4">
    <source>
        <dbReference type="ARBA" id="ARBA00022490"/>
    </source>
</evidence>
<keyword evidence="7 13" id="KW-0931">ER-Golgi transport</keyword>
<dbReference type="InterPro" id="IPR017106">
    <property type="entry name" value="Coatomer_gsu"/>
</dbReference>
<dbReference type="AlphaFoldDB" id="M7NUA5"/>
<dbReference type="SUPFAM" id="SSF55711">
    <property type="entry name" value="Subdomain of clathrin and coatomer appendage domain"/>
    <property type="match status" value="1"/>
</dbReference>
<dbReference type="Pfam" id="PF16381">
    <property type="entry name" value="Coatomer_g_Cpla"/>
    <property type="match status" value="1"/>
</dbReference>
<dbReference type="Proteomes" id="UP000011958">
    <property type="component" value="Unassembled WGS sequence"/>
</dbReference>
<keyword evidence="8 13" id="KW-0653">Protein transport</keyword>
<protein>
    <recommendedName>
        <fullName evidence="13">Coatomer subunit gamma</fullName>
    </recommendedName>
</protein>
<dbReference type="InterPro" id="IPR037067">
    <property type="entry name" value="Coatomer_gsu_app_sf"/>
</dbReference>
<dbReference type="InterPro" id="IPR016024">
    <property type="entry name" value="ARM-type_fold"/>
</dbReference>
<dbReference type="PANTHER" id="PTHR10261:SF0">
    <property type="entry name" value="COATOMER SUBUNIT GAMMA-2"/>
    <property type="match status" value="1"/>
</dbReference>
<dbReference type="Gene3D" id="1.25.10.10">
    <property type="entry name" value="Leucine-rich Repeat Variant"/>
    <property type="match status" value="1"/>
</dbReference>
<dbReference type="HOGENOM" id="CLU_010353_2_0_1"/>
<dbReference type="FunFam" id="2.60.40.1480:FF:000001">
    <property type="entry name" value="Coatomer subunit gamma"/>
    <property type="match status" value="1"/>
</dbReference>
<evidence type="ECO:0000256" key="7">
    <source>
        <dbReference type="ARBA" id="ARBA00022892"/>
    </source>
</evidence>
<dbReference type="GO" id="GO:0006888">
    <property type="term" value="P:endoplasmic reticulum to Golgi vesicle-mediated transport"/>
    <property type="evidence" value="ECO:0007669"/>
    <property type="project" value="EnsemblFungi"/>
</dbReference>
<dbReference type="VEuPathDB" id="FungiDB:PNEG_00842"/>
<dbReference type="FunFam" id="1.25.10.10:FF:000071">
    <property type="entry name" value="Coatomer subunit gamma"/>
    <property type="match status" value="1"/>
</dbReference>
<feature type="domain" description="Coatomer gamma subunit appendage Ig-like subdomain" evidence="15">
    <location>
        <begin position="650"/>
        <end position="797"/>
    </location>
</feature>
<comment type="similarity">
    <text evidence="2 13">Belongs to the COPG family.</text>
</comment>
<dbReference type="RefSeq" id="XP_007872751.1">
    <property type="nucleotide sequence ID" value="XM_007874560.1"/>
</dbReference>
<dbReference type="InterPro" id="IPR013040">
    <property type="entry name" value="Coatomer_gsu_app_Ig-like_dom"/>
</dbReference>
<evidence type="ECO:0000313" key="18">
    <source>
        <dbReference type="Proteomes" id="UP000011958"/>
    </source>
</evidence>
<accession>M7NUA5</accession>
<evidence type="ECO:0000259" key="16">
    <source>
        <dbReference type="Pfam" id="PF16381"/>
    </source>
</evidence>
<evidence type="ECO:0000256" key="10">
    <source>
        <dbReference type="ARBA" id="ARBA00023136"/>
    </source>
</evidence>
<dbReference type="InterPro" id="IPR032154">
    <property type="entry name" value="Coatomer_g_Cpla"/>
</dbReference>
<sequence>MSFSKKDEDSEHIFHHIDKTAVLQEARIFNKSPINPRVCRLLLMKIAYLLHTGDHFAMRDATELFFGITKLFQHKDEALRQMVYVIIKELARTAEIIIMITSSVIKDTTVNLDAIYRPNAIRSLSRIVDATTVPTVERIIKTAIIDKTPSVSSAGLISSYHLFSIAKDIVRKWANEIFEALSLKPAVNLSIIPYLTSVNNRQNQSFITQYHALGLLYLIRNHDRMAVMKMVQRFCNYYNKGSSYGNIQLKSNLAVILLVRYIAKVIEDDQSQRYNMLKLLEEFLHYKNDMVNIEAAKIILQMRDVTEDESLPAITTLRVFLSSPRTVCRFSAIRILNRFAMTKPHLVGCCNSDIESLISYTNKSIATFAITTLLKTGNEVNIDKLMKQIQGFMSDITDEFKIIVIDAIRSLCLKFPSKQAVMLSFLNNALRDEGGYDFKNSVVETLFDMIKFIPESKEDALSSLCEFIEDCEFTKLTIRILHMLGIEGPRINQSTKYIRYIYNRIVLENALVRAAAVSALSKFGQGLNNSDLKISIKTLLKRCLEDSDDEVRDRAVLNIKFLEDDSISDIFKNNNAFSFSALEYQLVSYISSNSFEKQFDISSIPIISKEEMDSESYRQKIAELESLSTLTEATQQLSLVNSFSEDVISQYSNILQSISEFKDYGPLLKSTLKPIELTESGIEYSITAVKHIFKEHIVLQFNLLNTLSDAILENISMVSEPDDPSLKEEFIIQAPKAEHNSSVSIYVSFLRENPDFFVTTTFTNVLKFITKEIDPSTGEPEKVGYDDEYQIEALELSPGDYISPIYINNFTQLWDSLTDKNEVVETFSLSSITSLQDACYRISEQLSMQPIEGTDNVTNSFFHIMKLSGKSTNGITILAVAKLVFSKNEITLKLSVRSENKLVATLATNGIA</sequence>
<dbReference type="PANTHER" id="PTHR10261">
    <property type="entry name" value="COATOMER SUBUNIT GAMMA"/>
    <property type="match status" value="1"/>
</dbReference>
<dbReference type="Pfam" id="PF01602">
    <property type="entry name" value="Adaptin_N"/>
    <property type="match status" value="1"/>
</dbReference>
<dbReference type="InterPro" id="IPR009028">
    <property type="entry name" value="Coatomer/calthrin_app_sub_C"/>
</dbReference>
<dbReference type="Pfam" id="PF08752">
    <property type="entry name" value="COP-gamma_platf"/>
    <property type="match status" value="1"/>
</dbReference>
<evidence type="ECO:0000256" key="5">
    <source>
        <dbReference type="ARBA" id="ARBA00022553"/>
    </source>
</evidence>
<dbReference type="SUPFAM" id="SSF48371">
    <property type="entry name" value="ARM repeat"/>
    <property type="match status" value="1"/>
</dbReference>
<keyword evidence="18" id="KW-1185">Reference proteome</keyword>
<evidence type="ECO:0000256" key="11">
    <source>
        <dbReference type="ARBA" id="ARBA00023329"/>
    </source>
</evidence>
<dbReference type="InterPro" id="IPR012295">
    <property type="entry name" value="TBP_dom_sf"/>
</dbReference>
<keyword evidence="3 13" id="KW-0813">Transport</keyword>
<keyword evidence="11 13" id="KW-0968">Cytoplasmic vesicle</keyword>
<dbReference type="Gene3D" id="3.30.310.10">
    <property type="entry name" value="TATA-Binding Protein"/>
    <property type="match status" value="1"/>
</dbReference>
<dbReference type="OrthoDB" id="1074925at2759"/>
<proteinExistence type="inferred from homology"/>
<keyword evidence="6" id="KW-0677">Repeat</keyword>
<dbReference type="OMA" id="DFIEDCE"/>
<evidence type="ECO:0000256" key="2">
    <source>
        <dbReference type="ARBA" id="ARBA00010720"/>
    </source>
</evidence>
<dbReference type="GO" id="GO:0005783">
    <property type="term" value="C:endoplasmic reticulum"/>
    <property type="evidence" value="ECO:0007669"/>
    <property type="project" value="TreeGrafter"/>
</dbReference>
<evidence type="ECO:0000256" key="12">
    <source>
        <dbReference type="ARBA" id="ARBA00025536"/>
    </source>
</evidence>
<evidence type="ECO:0000256" key="9">
    <source>
        <dbReference type="ARBA" id="ARBA00023034"/>
    </source>
</evidence>
<comment type="function">
    <text evidence="12 13">The coatomer is a cytosolic protein complex that binds to dilysine motifs and reversibly associates with Golgi non-clathrin-coated vesicles, which further mediate biosynthetic protein transport from the ER, via the Golgi up to the trans Golgi network. Coatomer complex is required for budding from Golgi membranes, and is essential for the retrograde Golgi-to-ER transport of dilysine-tagged proteins.</text>
</comment>
<keyword evidence="10 13" id="KW-0472">Membrane</keyword>
<dbReference type="STRING" id="1069680.M7NUA5"/>
<dbReference type="EMBL" id="AFWA02000003">
    <property type="protein sequence ID" value="EMR10691.1"/>
    <property type="molecule type" value="Genomic_DNA"/>
</dbReference>
<dbReference type="GO" id="GO:0006886">
    <property type="term" value="P:intracellular protein transport"/>
    <property type="evidence" value="ECO:0007669"/>
    <property type="project" value="InterPro"/>
</dbReference>
<evidence type="ECO:0000256" key="6">
    <source>
        <dbReference type="ARBA" id="ARBA00022737"/>
    </source>
</evidence>
<keyword evidence="9 13" id="KW-0333">Golgi apparatus</keyword>
<evidence type="ECO:0000256" key="3">
    <source>
        <dbReference type="ARBA" id="ARBA00022448"/>
    </source>
</evidence>
<dbReference type="GO" id="GO:0030126">
    <property type="term" value="C:COPI vesicle coat"/>
    <property type="evidence" value="ECO:0007669"/>
    <property type="project" value="EnsemblFungi"/>
</dbReference>
<dbReference type="GeneID" id="19894540"/>
<dbReference type="InterPro" id="IPR011989">
    <property type="entry name" value="ARM-like"/>
</dbReference>
<dbReference type="GO" id="GO:0005198">
    <property type="term" value="F:structural molecule activity"/>
    <property type="evidence" value="ECO:0007669"/>
    <property type="project" value="InterPro"/>
</dbReference>
<dbReference type="Gene3D" id="2.60.40.1480">
    <property type="entry name" value="Coatomer, gamma subunit, appendage domain"/>
    <property type="match status" value="1"/>
</dbReference>
<name>M7NUA5_PNEMU</name>
<dbReference type="GO" id="GO:0009306">
    <property type="term" value="P:protein secretion"/>
    <property type="evidence" value="ECO:0007669"/>
    <property type="project" value="TreeGrafter"/>
</dbReference>
<dbReference type="PIRSF" id="PIRSF037093">
    <property type="entry name" value="Coatomer_gamma_subunit"/>
    <property type="match status" value="1"/>
</dbReference>
<dbReference type="eggNOG" id="KOG1078">
    <property type="taxonomic scope" value="Eukaryota"/>
</dbReference>
<comment type="subcellular location">
    <subcellularLocation>
        <location evidence="13">Cytoplasm</location>
    </subcellularLocation>
    <subcellularLocation>
        <location evidence="1 13">Golgi apparatus membrane</location>
        <topology evidence="1 13">Peripheral membrane protein</topology>
        <orientation evidence="1 13">Cytoplasmic side</orientation>
    </subcellularLocation>
    <subcellularLocation>
        <location evidence="13">Cytoplasmic vesicle</location>
        <location evidence="13">COPI-coated vesicle membrane</location>
        <topology evidence="13">Peripheral membrane protein</topology>
        <orientation evidence="13">Cytoplasmic side</orientation>
    </subcellularLocation>
</comment>
<organism evidence="17 18">
    <name type="scientific">Pneumocystis murina (strain B123)</name>
    <name type="common">Mouse pneumocystis pneumonia agent</name>
    <name type="synonym">Pneumocystis carinii f. sp. muris</name>
    <dbReference type="NCBI Taxonomy" id="1069680"/>
    <lineage>
        <taxon>Eukaryota</taxon>
        <taxon>Fungi</taxon>
        <taxon>Dikarya</taxon>
        <taxon>Ascomycota</taxon>
        <taxon>Taphrinomycotina</taxon>
        <taxon>Pneumocystomycetes</taxon>
        <taxon>Pneumocystaceae</taxon>
        <taxon>Pneumocystis</taxon>
    </lineage>
</organism>